<gene>
    <name evidence="1" type="ORF">HNY73_011806</name>
</gene>
<evidence type="ECO:0000313" key="2">
    <source>
        <dbReference type="Proteomes" id="UP000807504"/>
    </source>
</evidence>
<protein>
    <submittedName>
        <fullName evidence="1">Uncharacterized protein</fullName>
    </submittedName>
</protein>
<reference evidence="1" key="2">
    <citation type="submission" date="2020-06" db="EMBL/GenBank/DDBJ databases">
        <authorList>
            <person name="Sheffer M."/>
        </authorList>
    </citation>
    <scope>NUCLEOTIDE SEQUENCE</scope>
</reference>
<comment type="caution">
    <text evidence="1">The sequence shown here is derived from an EMBL/GenBank/DDBJ whole genome shotgun (WGS) entry which is preliminary data.</text>
</comment>
<evidence type="ECO:0000313" key="1">
    <source>
        <dbReference type="EMBL" id="KAF8781409.1"/>
    </source>
</evidence>
<sequence>MLNSKKVCKRMKRQKVNELADKSYLVLTWRERKALLNARRRSDFPLKRIQDTIYSISPRCWILGEQHPMDSIIWKRSSLK</sequence>
<dbReference type="EMBL" id="JABXBU010001863">
    <property type="protein sequence ID" value="KAF8781409.1"/>
    <property type="molecule type" value="Genomic_DNA"/>
</dbReference>
<reference evidence="1" key="1">
    <citation type="journal article" date="2020" name="bioRxiv">
        <title>Chromosome-level reference genome of the European wasp spider Argiope bruennichi: a resource for studies on range expansion and evolutionary adaptation.</title>
        <authorList>
            <person name="Sheffer M.M."/>
            <person name="Hoppe A."/>
            <person name="Krehenwinkel H."/>
            <person name="Uhl G."/>
            <person name="Kuss A.W."/>
            <person name="Jensen L."/>
            <person name="Jensen C."/>
            <person name="Gillespie R.G."/>
            <person name="Hoff K.J."/>
            <person name="Prost S."/>
        </authorList>
    </citation>
    <scope>NUCLEOTIDE SEQUENCE</scope>
</reference>
<dbReference type="AlphaFoldDB" id="A0A8T0EXF2"/>
<dbReference type="Proteomes" id="UP000807504">
    <property type="component" value="Unassembled WGS sequence"/>
</dbReference>
<keyword evidence="2" id="KW-1185">Reference proteome</keyword>
<organism evidence="1 2">
    <name type="scientific">Argiope bruennichi</name>
    <name type="common">Wasp spider</name>
    <name type="synonym">Aranea bruennichi</name>
    <dbReference type="NCBI Taxonomy" id="94029"/>
    <lineage>
        <taxon>Eukaryota</taxon>
        <taxon>Metazoa</taxon>
        <taxon>Ecdysozoa</taxon>
        <taxon>Arthropoda</taxon>
        <taxon>Chelicerata</taxon>
        <taxon>Arachnida</taxon>
        <taxon>Araneae</taxon>
        <taxon>Araneomorphae</taxon>
        <taxon>Entelegynae</taxon>
        <taxon>Araneoidea</taxon>
        <taxon>Araneidae</taxon>
        <taxon>Argiope</taxon>
    </lineage>
</organism>
<accession>A0A8T0EXF2</accession>
<proteinExistence type="predicted"/>
<name>A0A8T0EXF2_ARGBR</name>